<evidence type="ECO:0008006" key="4">
    <source>
        <dbReference type="Google" id="ProtNLM"/>
    </source>
</evidence>
<dbReference type="EMBL" id="CP014518">
    <property type="protein sequence ID" value="AMM33634.1"/>
    <property type="molecule type" value="Genomic_DNA"/>
</dbReference>
<protein>
    <recommendedName>
        <fullName evidence="4">Flp family type IVb pilin</fullName>
    </recommendedName>
</protein>
<gene>
    <name evidence="2" type="ORF">SA2016_2969</name>
</gene>
<keyword evidence="3" id="KW-1185">Reference proteome</keyword>
<reference evidence="2 3" key="1">
    <citation type="submission" date="2016-02" db="EMBL/GenBank/DDBJ databases">
        <title>Complete genome of Sinomonas atrocyanea KCTC 3377.</title>
        <authorList>
            <person name="Kim K.M."/>
        </authorList>
    </citation>
    <scope>NUCLEOTIDE SEQUENCE [LARGE SCALE GENOMIC DNA]</scope>
    <source>
        <strain evidence="2 3">KCTC 3377</strain>
    </source>
</reference>
<dbReference type="STRING" id="37927.SA2016_2969"/>
<name>A0A127A4C0_9MICC</name>
<keyword evidence="1" id="KW-0472">Membrane</keyword>
<dbReference type="AlphaFoldDB" id="A0A127A4C0"/>
<evidence type="ECO:0000313" key="2">
    <source>
        <dbReference type="EMBL" id="AMM33634.1"/>
    </source>
</evidence>
<dbReference type="RefSeq" id="WP_066499436.1">
    <property type="nucleotide sequence ID" value="NZ_BJMO01000008.1"/>
</dbReference>
<evidence type="ECO:0000313" key="3">
    <source>
        <dbReference type="Proteomes" id="UP000070134"/>
    </source>
</evidence>
<dbReference type="KEGG" id="satk:SA2016_2969"/>
<dbReference type="Proteomes" id="UP000070134">
    <property type="component" value="Chromosome"/>
</dbReference>
<organism evidence="2 3">
    <name type="scientific">Sinomonas atrocyanea</name>
    <dbReference type="NCBI Taxonomy" id="37927"/>
    <lineage>
        <taxon>Bacteria</taxon>
        <taxon>Bacillati</taxon>
        <taxon>Actinomycetota</taxon>
        <taxon>Actinomycetes</taxon>
        <taxon>Micrococcales</taxon>
        <taxon>Micrococcaceae</taxon>
        <taxon>Sinomonas</taxon>
    </lineage>
</organism>
<evidence type="ECO:0000256" key="1">
    <source>
        <dbReference type="SAM" id="Phobius"/>
    </source>
</evidence>
<feature type="transmembrane region" description="Helical" evidence="1">
    <location>
        <begin position="25"/>
        <end position="53"/>
    </location>
</feature>
<dbReference type="OrthoDB" id="5121461at2"/>
<accession>A0A127A4C0</accession>
<keyword evidence="1" id="KW-0812">Transmembrane</keyword>
<proteinExistence type="predicted"/>
<keyword evidence="1" id="KW-1133">Transmembrane helix</keyword>
<sequence length="63" mass="6586">MSASEGTALSEPVGDSERGATATEYAVLIAFMVLAIIAGVTIFGAWLGGYYASMGQELRDVLR</sequence>